<name>A0ACC2WE03_9TREE</name>
<reference evidence="1" key="1">
    <citation type="submission" date="2023-04" db="EMBL/GenBank/DDBJ databases">
        <title>Draft Genome sequencing of Naganishia species isolated from polar environments using Oxford Nanopore Technology.</title>
        <authorList>
            <person name="Leo P."/>
            <person name="Venkateswaran K."/>
        </authorList>
    </citation>
    <scope>NUCLEOTIDE SEQUENCE</scope>
    <source>
        <strain evidence="1">MNA-CCFEE 5262</strain>
    </source>
</reference>
<protein>
    <submittedName>
        <fullName evidence="1">Uncharacterized protein</fullName>
    </submittedName>
</protein>
<sequence length="125" mass="13923">MATTQMATARRDIPKEALEEMMKSKLTDVKIAQAFSCSPKTVARRMDELGPHRRALMKSTPGEVLREHIEEYLRAENKPKFSVEMTMSSGSRGTIHQGAGPEYYTSNKSRRVSSSCNRNCPASGV</sequence>
<comment type="caution">
    <text evidence="1">The sequence shown here is derived from an EMBL/GenBank/DDBJ whole genome shotgun (WGS) entry which is preliminary data.</text>
</comment>
<organism evidence="1 2">
    <name type="scientific">Naganishia adeliensis</name>
    <dbReference type="NCBI Taxonomy" id="92952"/>
    <lineage>
        <taxon>Eukaryota</taxon>
        <taxon>Fungi</taxon>
        <taxon>Dikarya</taxon>
        <taxon>Basidiomycota</taxon>
        <taxon>Agaricomycotina</taxon>
        <taxon>Tremellomycetes</taxon>
        <taxon>Filobasidiales</taxon>
        <taxon>Filobasidiaceae</taxon>
        <taxon>Naganishia</taxon>
    </lineage>
</organism>
<keyword evidence="2" id="KW-1185">Reference proteome</keyword>
<gene>
    <name evidence="1" type="ORF">QFC20_003063</name>
</gene>
<evidence type="ECO:0000313" key="1">
    <source>
        <dbReference type="EMBL" id="KAJ9109989.1"/>
    </source>
</evidence>
<dbReference type="Proteomes" id="UP001230649">
    <property type="component" value="Unassembled WGS sequence"/>
</dbReference>
<proteinExistence type="predicted"/>
<accession>A0ACC2WE03</accession>
<evidence type="ECO:0000313" key="2">
    <source>
        <dbReference type="Proteomes" id="UP001230649"/>
    </source>
</evidence>
<dbReference type="EMBL" id="JASBWS010000026">
    <property type="protein sequence ID" value="KAJ9109989.1"/>
    <property type="molecule type" value="Genomic_DNA"/>
</dbReference>